<name>A0A9W6F9H9_9CHLO</name>
<dbReference type="AlphaFoldDB" id="A0A9W6F9H9"/>
<protein>
    <recommendedName>
        <fullName evidence="4">Ankyrin repeat domain-containing protein</fullName>
    </recommendedName>
</protein>
<proteinExistence type="predicted"/>
<dbReference type="SUPFAM" id="SSF48403">
    <property type="entry name" value="Ankyrin repeat"/>
    <property type="match status" value="2"/>
</dbReference>
<sequence length="663" mass="71608">MTVLDADEADRVVREVHDPLRIWQQLPPEISQRIIGFLPRNEVACTVRLVNKAAAALFRGPRYATVRLSQPVPPHAFLRRWDVPHAARCLTLKQRRQLLRLTARSGCIANLEVVIQRLGCPLTTSLLAAAASAEQKATCLWLRDHGCRWSEAVMRVAAATGNAPFCAWLIDAGCPFDERALTAAAAAGHAAVCELLVARGCTWHAVAASAAATGGHVDLLDWLLACRPASVGAAFESVLAAVATGCDFPTLQRLHAQLLSPAPPPHGGGNVHDDDDDWAPPPHPPPPSAFLHDHLRVRHVSAAIGSATPDWRAKVEWLLAQGFPLTVDCWRAAASRPDWLERLDWLQQKGLQLDVRAALAAARAGRVDALLYLMAQGVRLGGFESMLATEAAGSGHLYVLQALAERDVRWDVGVSLQHAAASGHTHVVKWLLETFAGGGADGPAGGDGGGGEGGGGGGGDGGEDAQRLMQEAATVAAGAGSLELLTWLYDRGCRFHEQTFAVAAEWGSEEMLEWLVDKGCPMGDSGEPYVRAAQIGDLATLRCLRSLGCPWDPRGATFTRAVAQGCSRRVLQWLHEQGCPVNWAAAWREALRPWRKEVEVVDWIRVQRRQAGLLTGPCLRLQQRLGLRMRLGLPEWCGCAAQLAADQVRRLRERLAALTSRRG</sequence>
<keyword evidence="3" id="KW-1185">Reference proteome</keyword>
<dbReference type="Proteomes" id="UP001165080">
    <property type="component" value="Unassembled WGS sequence"/>
</dbReference>
<dbReference type="Gene3D" id="1.25.40.20">
    <property type="entry name" value="Ankyrin repeat-containing domain"/>
    <property type="match status" value="2"/>
</dbReference>
<evidence type="ECO:0000313" key="3">
    <source>
        <dbReference type="Proteomes" id="UP001165080"/>
    </source>
</evidence>
<feature type="region of interest" description="Disordered" evidence="1">
    <location>
        <begin position="441"/>
        <end position="464"/>
    </location>
</feature>
<dbReference type="GO" id="GO:0005783">
    <property type="term" value="C:endoplasmic reticulum"/>
    <property type="evidence" value="ECO:0007669"/>
    <property type="project" value="TreeGrafter"/>
</dbReference>
<dbReference type="PANTHER" id="PTHR12393:SF6">
    <property type="entry name" value="SPHINGOMYELIN PHOSPHODIESTERASE 2"/>
    <property type="match status" value="1"/>
</dbReference>
<feature type="compositionally biased region" description="Gly residues" evidence="1">
    <location>
        <begin position="441"/>
        <end position="460"/>
    </location>
</feature>
<dbReference type="GO" id="GO:0071944">
    <property type="term" value="C:cell periphery"/>
    <property type="evidence" value="ECO:0007669"/>
    <property type="project" value="TreeGrafter"/>
</dbReference>
<dbReference type="GO" id="GO:0004620">
    <property type="term" value="F:phospholipase activity"/>
    <property type="evidence" value="ECO:0007669"/>
    <property type="project" value="TreeGrafter"/>
</dbReference>
<dbReference type="GO" id="GO:0016020">
    <property type="term" value="C:membrane"/>
    <property type="evidence" value="ECO:0007669"/>
    <property type="project" value="TreeGrafter"/>
</dbReference>
<evidence type="ECO:0000313" key="2">
    <source>
        <dbReference type="EMBL" id="GLC60661.1"/>
    </source>
</evidence>
<dbReference type="GO" id="GO:0030149">
    <property type="term" value="P:sphingolipid catabolic process"/>
    <property type="evidence" value="ECO:0007669"/>
    <property type="project" value="TreeGrafter"/>
</dbReference>
<evidence type="ECO:0000256" key="1">
    <source>
        <dbReference type="SAM" id="MobiDB-lite"/>
    </source>
</evidence>
<reference evidence="2 3" key="1">
    <citation type="journal article" date="2023" name="Commun. Biol.">
        <title>Reorganization of the ancestral sex-determining regions during the evolution of trioecy in Pleodorina starrii.</title>
        <authorList>
            <person name="Takahashi K."/>
            <person name="Suzuki S."/>
            <person name="Kawai-Toyooka H."/>
            <person name="Yamamoto K."/>
            <person name="Hamaji T."/>
            <person name="Ootsuki R."/>
            <person name="Yamaguchi H."/>
            <person name="Kawachi M."/>
            <person name="Higashiyama T."/>
            <person name="Nozaki H."/>
        </authorList>
    </citation>
    <scope>NUCLEOTIDE SEQUENCE [LARGE SCALE GENOMIC DNA]</scope>
    <source>
        <strain evidence="2 3">NIES-4479</strain>
    </source>
</reference>
<dbReference type="EMBL" id="BRXU01000037">
    <property type="protein sequence ID" value="GLC60661.1"/>
    <property type="molecule type" value="Genomic_DNA"/>
</dbReference>
<accession>A0A9W6F9H9</accession>
<dbReference type="InterPro" id="IPR036770">
    <property type="entry name" value="Ankyrin_rpt-contain_sf"/>
</dbReference>
<organism evidence="2 3">
    <name type="scientific">Pleodorina starrii</name>
    <dbReference type="NCBI Taxonomy" id="330485"/>
    <lineage>
        <taxon>Eukaryota</taxon>
        <taxon>Viridiplantae</taxon>
        <taxon>Chlorophyta</taxon>
        <taxon>core chlorophytes</taxon>
        <taxon>Chlorophyceae</taxon>
        <taxon>CS clade</taxon>
        <taxon>Chlamydomonadales</taxon>
        <taxon>Volvocaceae</taxon>
        <taxon>Pleodorina</taxon>
    </lineage>
</organism>
<feature type="compositionally biased region" description="Pro residues" evidence="1">
    <location>
        <begin position="279"/>
        <end position="288"/>
    </location>
</feature>
<evidence type="ECO:0008006" key="4">
    <source>
        <dbReference type="Google" id="ProtNLM"/>
    </source>
</evidence>
<feature type="region of interest" description="Disordered" evidence="1">
    <location>
        <begin position="262"/>
        <end position="288"/>
    </location>
</feature>
<dbReference type="PANTHER" id="PTHR12393">
    <property type="entry name" value="SPHINGOMYELIN PHOSPHODIESTERASE RELATED"/>
    <property type="match status" value="1"/>
</dbReference>
<dbReference type="GO" id="GO:0046513">
    <property type="term" value="P:ceramide biosynthetic process"/>
    <property type="evidence" value="ECO:0007669"/>
    <property type="project" value="TreeGrafter"/>
</dbReference>
<gene>
    <name evidence="2" type="primary">PLEST011394</name>
    <name evidence="2" type="ORF">PLESTB_001655000</name>
</gene>
<comment type="caution">
    <text evidence="2">The sequence shown here is derived from an EMBL/GenBank/DDBJ whole genome shotgun (WGS) entry which is preliminary data.</text>
</comment>